<dbReference type="PANTHER" id="PTHR12250">
    <property type="entry name" value="PHOSPHATIDYLINOSITOL GLYCAN, CLASS N"/>
    <property type="match status" value="1"/>
</dbReference>
<dbReference type="GO" id="GO:0005789">
    <property type="term" value="C:endoplasmic reticulum membrane"/>
    <property type="evidence" value="ECO:0007669"/>
    <property type="project" value="UniProtKB-SubCell"/>
</dbReference>
<keyword evidence="1" id="KW-0337">GPI-anchor biosynthesis</keyword>
<evidence type="ECO:0000313" key="3">
    <source>
        <dbReference type="Proteomes" id="UP000010422"/>
    </source>
</evidence>
<comment type="similarity">
    <text evidence="1">Belongs to the PIGG/PIGN/PIGO family. PIGN subfamily.</text>
</comment>
<organism evidence="3">
    <name type="scientific">Pneumocystis jirovecii</name>
    <name type="common">Human pneumocystis pneumonia agent</name>
    <dbReference type="NCBI Taxonomy" id="42068"/>
    <lineage>
        <taxon>Eukaryota</taxon>
        <taxon>Fungi</taxon>
        <taxon>Dikarya</taxon>
        <taxon>Ascomycota</taxon>
        <taxon>Taphrinomycotina</taxon>
        <taxon>Pneumocystomycetes</taxon>
        <taxon>Pneumocystaceae</taxon>
        <taxon>Pneumocystis</taxon>
    </lineage>
</organism>
<comment type="caution">
    <text evidence="1">Lacks conserved residue(s) required for the propagation of feature annotation.</text>
</comment>
<gene>
    <name evidence="2" type="ORF">PNEJI1_002512</name>
</gene>
<dbReference type="InterPro" id="IPR007070">
    <property type="entry name" value="GPI_EtnP_transferase_1"/>
</dbReference>
<dbReference type="CDD" id="cd16020">
    <property type="entry name" value="GPI_EPT_1"/>
    <property type="match status" value="1"/>
</dbReference>
<dbReference type="UniPathway" id="UPA00196"/>
<dbReference type="InParanoid" id="L0P8V6"/>
<comment type="caution">
    <text evidence="2">The sequence shown here is derived from an EMBL/GenBank/DDBJ whole genome shotgun (WGS) entry which is preliminary data.</text>
</comment>
<comment type="subcellular location">
    <subcellularLocation>
        <location evidence="1">Endoplasmic reticulum membrane</location>
        <topology evidence="1">Multi-pass membrane protein</topology>
    </subcellularLocation>
</comment>
<dbReference type="STRING" id="1209962.L0P8V6"/>
<dbReference type="Proteomes" id="UP000010422">
    <property type="component" value="Unassembled WGS sequence"/>
</dbReference>
<reference evidence="2 3" key="1">
    <citation type="journal article" date="2012" name="MBio">
        <title>De novo assembly of the Pneumocystis jirovecii genome from a single bronchoalveolar lavage fluid specimen from a patient.</title>
        <authorList>
            <person name="Cisse O.H."/>
            <person name="Pagni M."/>
            <person name="Hauser P.M."/>
        </authorList>
    </citation>
    <scope>NUCLEOTIDE SEQUENCE [LARGE SCALE GENOMIC DNA]</scope>
    <source>
        <strain evidence="2 3">SE8</strain>
    </source>
</reference>
<accession>L0P8V6</accession>
<dbReference type="EMBL" id="CAKM01000080">
    <property type="protein sequence ID" value="CCJ28514.1"/>
    <property type="molecule type" value="Genomic_DNA"/>
</dbReference>
<dbReference type="PANTHER" id="PTHR12250:SF0">
    <property type="entry name" value="GPI ETHANOLAMINE PHOSPHATE TRANSFERASE 1"/>
    <property type="match status" value="1"/>
</dbReference>
<feature type="non-terminal residue" evidence="2">
    <location>
        <position position="243"/>
    </location>
</feature>
<name>L0P8V6_PNEJI</name>
<dbReference type="EC" id="2.-.-.-" evidence="1"/>
<keyword evidence="1" id="KW-0812">Transmembrane</keyword>
<dbReference type="VEuPathDB" id="FungiDB:PNEJI1_002512"/>
<dbReference type="InterPro" id="IPR017850">
    <property type="entry name" value="Alkaline_phosphatase_core_sf"/>
</dbReference>
<evidence type="ECO:0000313" key="2">
    <source>
        <dbReference type="EMBL" id="CCJ28514.1"/>
    </source>
</evidence>
<sequence length="243" mass="27799">MSCFSRKTILIIGVLFHLIYLRSIFDIYFTSPLVHGMQQFKVESHTPAKRLFLIIGDGLRADKLFESHLNIETNTYETFAPFLHSIVLDKGCFGVSHTRVPTESRPGHVAIIAGWKTNPVNFDSIFNQSRHTWSFGSPDILPMFAYGASDVSRVETFMYEKKMEDFSKNSTILDTWVFDKVTELFKNSTSNKTIKKALSQDKIVFFLHLLGLDTAGHSYRPYSKEYLNNIKVVDTGLKKIVKL</sequence>
<feature type="transmembrane region" description="Helical" evidence="1">
    <location>
        <begin position="9"/>
        <end position="29"/>
    </location>
</feature>
<proteinExistence type="inferred from homology"/>
<keyword evidence="1" id="KW-1133">Transmembrane helix</keyword>
<keyword evidence="1" id="KW-0472">Membrane</keyword>
<dbReference type="SUPFAM" id="SSF53649">
    <property type="entry name" value="Alkaline phosphatase-like"/>
    <property type="match status" value="1"/>
</dbReference>
<dbReference type="GO" id="GO:0051377">
    <property type="term" value="F:mannose-ethanolamine phosphotransferase activity"/>
    <property type="evidence" value="ECO:0007669"/>
    <property type="project" value="UniProtKB-UniRule"/>
</dbReference>
<keyword evidence="1" id="KW-0256">Endoplasmic reticulum</keyword>
<dbReference type="Gene3D" id="3.40.720.10">
    <property type="entry name" value="Alkaline Phosphatase, subunit A"/>
    <property type="match status" value="2"/>
</dbReference>
<evidence type="ECO:0000256" key="1">
    <source>
        <dbReference type="RuleBase" id="RU367138"/>
    </source>
</evidence>
<dbReference type="AlphaFoldDB" id="L0P8V6"/>
<dbReference type="InterPro" id="IPR037671">
    <property type="entry name" value="PIGN_N"/>
</dbReference>
<protein>
    <recommendedName>
        <fullName evidence="1">GPI ethanolamine phosphate transferase 1</fullName>
        <ecNumber evidence="1">2.-.-.-</ecNumber>
    </recommendedName>
</protein>
<comment type="pathway">
    <text evidence="1">Glycolipid biosynthesis; glycosylphosphatidylinositol-anchor biosynthesis.</text>
</comment>
<comment type="function">
    <text evidence="1">Ethanolamine phosphate transferase involved in glycosylphosphatidylinositol-anchor biosynthesis. Transfers ethanolamine phosphate to the first alpha-1,4-linked mannose of the glycosylphosphatidylinositol precursor of GPI-anchor.</text>
</comment>
<dbReference type="GO" id="GO:0006506">
    <property type="term" value="P:GPI anchor biosynthetic process"/>
    <property type="evidence" value="ECO:0007669"/>
    <property type="project" value="UniProtKB-UniPathway"/>
</dbReference>
<keyword evidence="1" id="KW-0808">Transferase</keyword>